<sequence length="109" mass="12970">MIMDDNRKEYDKEQQESILEYCDKPLWSFIIFYKDIANILYSTLLHKVKKRLYETMKTSSQTVIQGATELFSKIYQNLSRMAFSKISILPYCRSKCSYSDGRRDVDLKN</sequence>
<protein>
    <submittedName>
        <fullName evidence="1">Uncharacterized protein</fullName>
    </submittedName>
</protein>
<keyword evidence="2" id="KW-1185">Reference proteome</keyword>
<dbReference type="EMBL" id="JACSDY010000003">
    <property type="protein sequence ID" value="KAF7431881.1"/>
    <property type="molecule type" value="Genomic_DNA"/>
</dbReference>
<accession>A0A834UD83</accession>
<dbReference type="Proteomes" id="UP000600918">
    <property type="component" value="Unassembled WGS sequence"/>
</dbReference>
<organism evidence="1 2">
    <name type="scientific">Vespula pensylvanica</name>
    <name type="common">Western yellow jacket</name>
    <name type="synonym">Wasp</name>
    <dbReference type="NCBI Taxonomy" id="30213"/>
    <lineage>
        <taxon>Eukaryota</taxon>
        <taxon>Metazoa</taxon>
        <taxon>Ecdysozoa</taxon>
        <taxon>Arthropoda</taxon>
        <taxon>Hexapoda</taxon>
        <taxon>Insecta</taxon>
        <taxon>Pterygota</taxon>
        <taxon>Neoptera</taxon>
        <taxon>Endopterygota</taxon>
        <taxon>Hymenoptera</taxon>
        <taxon>Apocrita</taxon>
        <taxon>Aculeata</taxon>
        <taxon>Vespoidea</taxon>
        <taxon>Vespidae</taxon>
        <taxon>Vespinae</taxon>
        <taxon>Vespula</taxon>
    </lineage>
</organism>
<proteinExistence type="predicted"/>
<comment type="caution">
    <text evidence="1">The sequence shown here is derived from an EMBL/GenBank/DDBJ whole genome shotgun (WGS) entry which is preliminary data.</text>
</comment>
<reference evidence="1" key="1">
    <citation type="journal article" date="2020" name="G3 (Bethesda)">
        <title>High-Quality Assemblies for Three Invasive Social Wasps from the &lt;i&gt;Vespula&lt;/i&gt; Genus.</title>
        <authorList>
            <person name="Harrop T.W.R."/>
            <person name="Guhlin J."/>
            <person name="McLaughlin G.M."/>
            <person name="Permina E."/>
            <person name="Stockwell P."/>
            <person name="Gilligan J."/>
            <person name="Le Lec M.F."/>
            <person name="Gruber M.A.M."/>
            <person name="Quinn O."/>
            <person name="Lovegrove M."/>
            <person name="Duncan E.J."/>
            <person name="Remnant E.J."/>
            <person name="Van Eeckhoven J."/>
            <person name="Graham B."/>
            <person name="Knapp R.A."/>
            <person name="Langford K.W."/>
            <person name="Kronenberg Z."/>
            <person name="Press M.O."/>
            <person name="Eacker S.M."/>
            <person name="Wilson-Rankin E.E."/>
            <person name="Purcell J."/>
            <person name="Lester P.J."/>
            <person name="Dearden P.K."/>
        </authorList>
    </citation>
    <scope>NUCLEOTIDE SEQUENCE</scope>
    <source>
        <strain evidence="1">Volc-1</strain>
    </source>
</reference>
<evidence type="ECO:0000313" key="2">
    <source>
        <dbReference type="Proteomes" id="UP000600918"/>
    </source>
</evidence>
<gene>
    <name evidence="1" type="ORF">H0235_004805</name>
</gene>
<name>A0A834UD83_VESPE</name>
<dbReference type="AlphaFoldDB" id="A0A834UD83"/>
<evidence type="ECO:0000313" key="1">
    <source>
        <dbReference type="EMBL" id="KAF7431881.1"/>
    </source>
</evidence>